<dbReference type="KEGG" id="sbf:JCM31447_01210"/>
<evidence type="ECO:0000313" key="2">
    <source>
        <dbReference type="Proteomes" id="UP000291236"/>
    </source>
</evidence>
<evidence type="ECO:0000313" key="1">
    <source>
        <dbReference type="EMBL" id="BBH51704.1"/>
    </source>
</evidence>
<proteinExistence type="predicted"/>
<sequence length="110" mass="12941">MMMFTETLRYALEKFLIANLFQTHKEYSLPNLDENEITLIARLLPQKGLKATSQLRLPPNCKIQLQVPEGVKLSYPQKWYDAFAYVTIKSHSEEGAINCYWEIFNIIYHK</sequence>
<dbReference type="AlphaFoldDB" id="A0A4P2VIL3"/>
<reference evidence="1 2" key="1">
    <citation type="submission" date="2018-12" db="EMBL/GenBank/DDBJ databases">
        <title>Rubrispira sanarue gen. nov., sp., nov., a member of the order Silvanigrellales, isolated from a brackish lake in Hamamatsu Japan.</title>
        <authorList>
            <person name="Maejima Y."/>
            <person name="Iino T."/>
            <person name="Muraguchi Y."/>
            <person name="Fukuda K."/>
            <person name="Nojiri H."/>
            <person name="Ohkuma M."/>
            <person name="Moriuchi R."/>
            <person name="Dohra H."/>
            <person name="Kimbara K."/>
            <person name="Shintani M."/>
        </authorList>
    </citation>
    <scope>NUCLEOTIDE SEQUENCE [LARGE SCALE GENOMIC DNA]</scope>
    <source>
        <strain evidence="1 2">RF1110005</strain>
    </source>
</reference>
<dbReference type="Proteomes" id="UP000291236">
    <property type="component" value="Chromosome"/>
</dbReference>
<gene>
    <name evidence="1" type="ORF">JCM31447_01210</name>
</gene>
<organism evidence="1 2">
    <name type="scientific">Fluviispira sanaruensis</name>
    <dbReference type="NCBI Taxonomy" id="2493639"/>
    <lineage>
        <taxon>Bacteria</taxon>
        <taxon>Pseudomonadati</taxon>
        <taxon>Bdellovibrionota</taxon>
        <taxon>Oligoflexia</taxon>
        <taxon>Silvanigrellales</taxon>
        <taxon>Silvanigrellaceae</taxon>
        <taxon>Fluviispira</taxon>
    </lineage>
</organism>
<dbReference type="EMBL" id="AP019368">
    <property type="protein sequence ID" value="BBH51704.1"/>
    <property type="molecule type" value="Genomic_DNA"/>
</dbReference>
<accession>A0A4P2VIL3</accession>
<keyword evidence="2" id="KW-1185">Reference proteome</keyword>
<protein>
    <submittedName>
        <fullName evidence="1">Uncharacterized protein</fullName>
    </submittedName>
</protein>
<name>A0A4P2VIL3_FLUSA</name>